<sequence>MKASTLSIRSFIRSSIVIVIILAATILTALPAASLKSPIPNSHSLANSLLESTLESRLKFDHRAHKSRLVGTYKGTYKDDNEILIAIQPVAGGRHLQFYSGSSGSTLGHIGLTSSPGTSNLTGMLITSSKRGSGLSRTFVSIWLALAHAADSETSTSRIRKPLLALTLQNLNFAPILPGKGLIIAEVSPGPPNSSSVVLFSEDSSRLKSGFNPTEITSQRINFVDSPTFPRGKKVHLRAKYKPITAFDNHEIYDRIHIYDGNTAHDILFGRMNPIINEIK</sequence>
<reference evidence="2" key="1">
    <citation type="journal article" date="2023" name="Commun. Biol.">
        <title>Genome analysis of Parmales, the sister group of diatoms, reveals the evolutionary specialization of diatoms from phago-mixotrophs to photoautotrophs.</title>
        <authorList>
            <person name="Ban H."/>
            <person name="Sato S."/>
            <person name="Yoshikawa S."/>
            <person name="Yamada K."/>
            <person name="Nakamura Y."/>
            <person name="Ichinomiya M."/>
            <person name="Sato N."/>
            <person name="Blanc-Mathieu R."/>
            <person name="Endo H."/>
            <person name="Kuwata A."/>
            <person name="Ogata H."/>
        </authorList>
    </citation>
    <scope>NUCLEOTIDE SEQUENCE [LARGE SCALE GENOMIC DNA]</scope>
    <source>
        <strain evidence="2">NIES 3699</strain>
    </source>
</reference>
<protein>
    <submittedName>
        <fullName evidence="1">Uncharacterized protein</fullName>
    </submittedName>
</protein>
<evidence type="ECO:0000313" key="1">
    <source>
        <dbReference type="EMBL" id="GMI14435.1"/>
    </source>
</evidence>
<evidence type="ECO:0000313" key="2">
    <source>
        <dbReference type="Proteomes" id="UP001165160"/>
    </source>
</evidence>
<dbReference type="Proteomes" id="UP001165160">
    <property type="component" value="Unassembled WGS sequence"/>
</dbReference>
<organism evidence="1 2">
    <name type="scientific">Triparma verrucosa</name>
    <dbReference type="NCBI Taxonomy" id="1606542"/>
    <lineage>
        <taxon>Eukaryota</taxon>
        <taxon>Sar</taxon>
        <taxon>Stramenopiles</taxon>
        <taxon>Ochrophyta</taxon>
        <taxon>Bolidophyceae</taxon>
        <taxon>Parmales</taxon>
        <taxon>Triparmaceae</taxon>
        <taxon>Triparma</taxon>
    </lineage>
</organism>
<dbReference type="EMBL" id="BRXX01000499">
    <property type="protein sequence ID" value="GMI14435.1"/>
    <property type="molecule type" value="Genomic_DNA"/>
</dbReference>
<name>A0A9W7KX39_9STRA</name>
<gene>
    <name evidence="1" type="ORF">TrVE_jg13218</name>
</gene>
<accession>A0A9W7KX39</accession>
<dbReference type="AlphaFoldDB" id="A0A9W7KX39"/>
<comment type="caution">
    <text evidence="1">The sequence shown here is derived from an EMBL/GenBank/DDBJ whole genome shotgun (WGS) entry which is preliminary data.</text>
</comment>
<keyword evidence="2" id="KW-1185">Reference proteome</keyword>
<proteinExistence type="predicted"/>